<accession>A0AAV4SP15</accession>
<keyword evidence="2" id="KW-1185">Reference proteome</keyword>
<comment type="caution">
    <text evidence="1">The sequence shown here is derived from an EMBL/GenBank/DDBJ whole genome shotgun (WGS) entry which is preliminary data.</text>
</comment>
<dbReference type="AlphaFoldDB" id="A0AAV4SP15"/>
<name>A0AAV4SP15_9ARAC</name>
<dbReference type="EMBL" id="BPLQ01008257">
    <property type="protein sequence ID" value="GIY36188.1"/>
    <property type="molecule type" value="Genomic_DNA"/>
</dbReference>
<gene>
    <name evidence="1" type="ORF">CDAR_309491</name>
</gene>
<evidence type="ECO:0000313" key="1">
    <source>
        <dbReference type="EMBL" id="GIY36188.1"/>
    </source>
</evidence>
<evidence type="ECO:0000313" key="2">
    <source>
        <dbReference type="Proteomes" id="UP001054837"/>
    </source>
</evidence>
<sequence>MKNLNRESYYNLINLINRESLNLRTLKISGVTTANCALILILGFEPCFQEEFLKSWKSSFGASTDTKERLTNLKTLFNSEPTEEEKNKFVHG</sequence>
<reference evidence="1 2" key="1">
    <citation type="submission" date="2021-06" db="EMBL/GenBank/DDBJ databases">
        <title>Caerostris darwini draft genome.</title>
        <authorList>
            <person name="Kono N."/>
            <person name="Arakawa K."/>
        </authorList>
    </citation>
    <scope>NUCLEOTIDE SEQUENCE [LARGE SCALE GENOMIC DNA]</scope>
</reference>
<organism evidence="1 2">
    <name type="scientific">Caerostris darwini</name>
    <dbReference type="NCBI Taxonomy" id="1538125"/>
    <lineage>
        <taxon>Eukaryota</taxon>
        <taxon>Metazoa</taxon>
        <taxon>Ecdysozoa</taxon>
        <taxon>Arthropoda</taxon>
        <taxon>Chelicerata</taxon>
        <taxon>Arachnida</taxon>
        <taxon>Araneae</taxon>
        <taxon>Araneomorphae</taxon>
        <taxon>Entelegynae</taxon>
        <taxon>Araneoidea</taxon>
        <taxon>Araneidae</taxon>
        <taxon>Caerostris</taxon>
    </lineage>
</organism>
<evidence type="ECO:0008006" key="3">
    <source>
        <dbReference type="Google" id="ProtNLM"/>
    </source>
</evidence>
<protein>
    <recommendedName>
        <fullName evidence="3">LAGLIDADG homing endonuclease</fullName>
    </recommendedName>
</protein>
<proteinExistence type="predicted"/>
<dbReference type="Proteomes" id="UP001054837">
    <property type="component" value="Unassembled WGS sequence"/>
</dbReference>